<feature type="region of interest" description="Disordered" evidence="6">
    <location>
        <begin position="70"/>
        <end position="102"/>
    </location>
</feature>
<evidence type="ECO:0000256" key="4">
    <source>
        <dbReference type="ARBA" id="ARBA00023136"/>
    </source>
</evidence>
<evidence type="ECO:0000256" key="2">
    <source>
        <dbReference type="ARBA" id="ARBA00022692"/>
    </source>
</evidence>
<dbReference type="GO" id="GO:0005886">
    <property type="term" value="C:plasma membrane"/>
    <property type="evidence" value="ECO:0007669"/>
    <property type="project" value="TreeGrafter"/>
</dbReference>
<protein>
    <recommendedName>
        <fullName evidence="5">Copper transport protein</fullName>
    </recommendedName>
</protein>
<keyword evidence="5" id="KW-0187">Copper transport</keyword>
<evidence type="ECO:0000256" key="5">
    <source>
        <dbReference type="RuleBase" id="RU367022"/>
    </source>
</evidence>
<keyword evidence="5" id="KW-0406">Ion transport</keyword>
<name>A0A8E2DVV2_9APHY</name>
<dbReference type="Pfam" id="PF04145">
    <property type="entry name" value="Ctr"/>
    <property type="match status" value="1"/>
</dbReference>
<keyword evidence="3 5" id="KW-1133">Transmembrane helix</keyword>
<dbReference type="GO" id="GO:0005375">
    <property type="term" value="F:copper ion transmembrane transporter activity"/>
    <property type="evidence" value="ECO:0007669"/>
    <property type="project" value="UniProtKB-UniRule"/>
</dbReference>
<gene>
    <name evidence="7" type="ORF">OBBRIDRAFT_809092</name>
</gene>
<feature type="transmembrane region" description="Helical" evidence="5">
    <location>
        <begin position="131"/>
        <end position="157"/>
    </location>
</feature>
<dbReference type="PANTHER" id="PTHR12483">
    <property type="entry name" value="SOLUTE CARRIER FAMILY 31 COPPER TRANSPORTERS"/>
    <property type="match status" value="1"/>
</dbReference>
<dbReference type="OrthoDB" id="73901at2759"/>
<evidence type="ECO:0000256" key="6">
    <source>
        <dbReference type="SAM" id="MobiDB-lite"/>
    </source>
</evidence>
<dbReference type="AlphaFoldDB" id="A0A8E2DVV2"/>
<evidence type="ECO:0000256" key="3">
    <source>
        <dbReference type="ARBA" id="ARBA00022989"/>
    </source>
</evidence>
<evidence type="ECO:0000256" key="1">
    <source>
        <dbReference type="ARBA" id="ARBA00004141"/>
    </source>
</evidence>
<organism evidence="7 8">
    <name type="scientific">Obba rivulosa</name>
    <dbReference type="NCBI Taxonomy" id="1052685"/>
    <lineage>
        <taxon>Eukaryota</taxon>
        <taxon>Fungi</taxon>
        <taxon>Dikarya</taxon>
        <taxon>Basidiomycota</taxon>
        <taxon>Agaricomycotina</taxon>
        <taxon>Agaricomycetes</taxon>
        <taxon>Polyporales</taxon>
        <taxon>Gelatoporiaceae</taxon>
        <taxon>Obba</taxon>
    </lineage>
</organism>
<keyword evidence="4 5" id="KW-0472">Membrane</keyword>
<comment type="similarity">
    <text evidence="5">Belongs to the copper transporter (Ctr) (TC 1.A.56) family. SLC31A subfamily.</text>
</comment>
<keyword evidence="8" id="KW-1185">Reference proteome</keyword>
<feature type="transmembrane region" description="Helical" evidence="5">
    <location>
        <begin position="24"/>
        <end position="43"/>
    </location>
</feature>
<keyword evidence="5" id="KW-0186">Copper</keyword>
<evidence type="ECO:0000313" key="7">
    <source>
        <dbReference type="EMBL" id="OCH96597.1"/>
    </source>
</evidence>
<dbReference type="InterPro" id="IPR007274">
    <property type="entry name" value="Cop_transporter"/>
</dbReference>
<accession>A0A8E2DVV2</accession>
<dbReference type="Proteomes" id="UP000250043">
    <property type="component" value="Unassembled WGS sequence"/>
</dbReference>
<sequence>MKPYLHFTGGDNLYFKSWLPSSKGAIAGACIALVALAIFERWIAASRGVMEAHWQRRALAVTTAKYHTTDLPTPSKEKTSVDIEEVDTQSLPSKPGEKGPLLPERRFPRTIPPFIPTHDIPRGALYAVQAVLGYALMLAVMTFQAAFIISTILGLGIGEVLFGRLGGGHGQIIH</sequence>
<keyword evidence="5" id="KW-0813">Transport</keyword>
<reference evidence="7 8" key="1">
    <citation type="submission" date="2016-07" db="EMBL/GenBank/DDBJ databases">
        <title>Draft genome of the white-rot fungus Obba rivulosa 3A-2.</title>
        <authorList>
            <consortium name="DOE Joint Genome Institute"/>
            <person name="Miettinen O."/>
            <person name="Riley R."/>
            <person name="Acob R."/>
            <person name="Barry K."/>
            <person name="Cullen D."/>
            <person name="De Vries R."/>
            <person name="Hainaut M."/>
            <person name="Hatakka A."/>
            <person name="Henrissat B."/>
            <person name="Hilden K."/>
            <person name="Kuo R."/>
            <person name="Labutti K."/>
            <person name="Lipzen A."/>
            <person name="Makela M.R."/>
            <person name="Sandor L."/>
            <person name="Spatafora J.W."/>
            <person name="Grigoriev I.V."/>
            <person name="Hibbett D.S."/>
        </authorList>
    </citation>
    <scope>NUCLEOTIDE SEQUENCE [LARGE SCALE GENOMIC DNA]</scope>
    <source>
        <strain evidence="7 8">3A-2</strain>
    </source>
</reference>
<keyword evidence="2 5" id="KW-0812">Transmembrane</keyword>
<dbReference type="EMBL" id="KV722330">
    <property type="protein sequence ID" value="OCH96597.1"/>
    <property type="molecule type" value="Genomic_DNA"/>
</dbReference>
<dbReference type="PANTHER" id="PTHR12483:SF27">
    <property type="entry name" value="COPPER TRANSPORT PROTEIN CTR1"/>
    <property type="match status" value="1"/>
</dbReference>
<proteinExistence type="inferred from homology"/>
<evidence type="ECO:0000313" key="8">
    <source>
        <dbReference type="Proteomes" id="UP000250043"/>
    </source>
</evidence>
<comment type="subcellular location">
    <subcellularLocation>
        <location evidence="1 5">Membrane</location>
        <topology evidence="1 5">Multi-pass membrane protein</topology>
    </subcellularLocation>
</comment>